<sequence length="1205" mass="134690">MGRFATAAAAMRPLLVAAWPCAFLLLACASQSPVAASSGAAVGRAEWQVLTRGNFSQIRLHPHVLLVVTMPWYGESRSLMVDIERLVAADEQELGLLKLMVVYRNSEKLLTDAIGATEGIKFIYYQHSVPFKYQGKLRAWDILSSVRYIMSLKREEAPFEVLHTKEDVEDFIESTDKSVLLYESCGWFTRLAHDGSNQSGEATSSKNYTENVETIDISGKTLTRESDGPLERVIEDEELTIGGGGQLTGSPWKGGFALANESVSDQIENTNNGNRKLCTAQKFHQFESFYAKLTAIAREYFHPPEKVRFGLVTERTSLPSLDVVNKETWFLTIHYLGCTTCSVIAKEGDDLRSLVQSHHNLDIKEVDVDGSGGEAIFPANRPSVILFIDRLSHSSKVRDESKLSLKLLRQYVQKNYPFHASIGALSSSMSRMRSKAAPSLMKTGTSGSDAHSETARLNAWASKLMALGDKMSVMVVNDGESIPYRSTSQGSGSYPLYDILTKLLHKTRPGHRSKKTRISLVTKDVGLKLLQDDSKIQVVESLSVQENQHERTDDSFATSDNFNDNVAEVFVDENKPTKTEYIDDRQSACILEKAPATYSDEHANDLESNVIEMENQSKGEASDMISDLQEEVSYDVYSSSEVGGILHTHKEEKTIAETLVILEPDDQSIHINQEDSGSPNEQDDVSSVLGKKFRRIEDVIYEDNAFNLDEGSEESDRKCPPHATCSSFSSFARDDTEQIISTMSDDPFAGSFYFSDGGYRLLRTLTGGSRIPSLVIIDPVQQKHYVFPEESEFSYASLQNYLDSFMNRSLPSYHHAASLAISSRELPRPPFVNQDFHEANSIPQLTTNSFCPLVFGFRGCDSNNEVSFSNTKNITSGWNKDVLVLFSNSWCGFCQRAELVVRELHRSFTSFMSYPDSAFADAQDLRSKEKNEEYSMKGFPTIYMIDCTSNDCLHLLKSAGKEEVYPTLLLFPAENKNAIAYEGGMSVANLIEFLESHVRNSRHLLEYKGFLWKKRMATKHDAPQAIQFHIDDKSSSSVGYDLPSHSDVVTGSILTATEKLRTTVPFDNSRVLIVSADSQEGFIGLIINKRLSWGVFNNLDSSMEPITHAPLFYGGPVVVQGYHLVSLSRVAWEGYMQVIRDVYYGNIIATSRVITRIKSGEQSAEDLWFFLGYSGWGYSQLFDELSEGSWQVSGKPIEHLDWPEN</sequence>
<evidence type="ECO:0000256" key="1">
    <source>
        <dbReference type="SAM" id="SignalP"/>
    </source>
</evidence>
<proteinExistence type="predicted"/>
<dbReference type="Gene3D" id="3.40.30.10">
    <property type="entry name" value="Glutaredoxin"/>
    <property type="match status" value="1"/>
</dbReference>
<dbReference type="InterPro" id="IPR013766">
    <property type="entry name" value="Thioredoxin_domain"/>
</dbReference>
<evidence type="ECO:0000313" key="3">
    <source>
        <dbReference type="EMBL" id="JAE03385.1"/>
    </source>
</evidence>
<dbReference type="PANTHER" id="PTHR31984">
    <property type="entry name" value="TRANSPORTER, PUTATIVE (DUF179)-RELATED"/>
    <property type="match status" value="1"/>
</dbReference>
<dbReference type="Pfam" id="PF02622">
    <property type="entry name" value="DUF179"/>
    <property type="match status" value="1"/>
</dbReference>
<dbReference type="PANTHER" id="PTHR31984:SF12">
    <property type="entry name" value="THIOREDOXIN DOMAIN-CONTAINING PROTEIN"/>
    <property type="match status" value="1"/>
</dbReference>
<dbReference type="PROSITE" id="PS51352">
    <property type="entry name" value="THIOREDOXIN_2"/>
    <property type="match status" value="1"/>
</dbReference>
<dbReference type="EMBL" id="GBRH01194511">
    <property type="protein sequence ID" value="JAE03385.1"/>
    <property type="molecule type" value="Transcribed_RNA"/>
</dbReference>
<organism evidence="3">
    <name type="scientific">Arundo donax</name>
    <name type="common">Giant reed</name>
    <name type="synonym">Donax arundinaceus</name>
    <dbReference type="NCBI Taxonomy" id="35708"/>
    <lineage>
        <taxon>Eukaryota</taxon>
        <taxon>Viridiplantae</taxon>
        <taxon>Streptophyta</taxon>
        <taxon>Embryophyta</taxon>
        <taxon>Tracheophyta</taxon>
        <taxon>Spermatophyta</taxon>
        <taxon>Magnoliopsida</taxon>
        <taxon>Liliopsida</taxon>
        <taxon>Poales</taxon>
        <taxon>Poaceae</taxon>
        <taxon>PACMAD clade</taxon>
        <taxon>Arundinoideae</taxon>
        <taxon>Arundineae</taxon>
        <taxon>Arundo</taxon>
    </lineage>
</organism>
<name>A0A0A9ERJ2_ARUDO</name>
<dbReference type="Gene3D" id="3.40.1740.10">
    <property type="entry name" value="VC0467-like"/>
    <property type="match status" value="1"/>
</dbReference>
<dbReference type="PROSITE" id="PS51257">
    <property type="entry name" value="PROKAR_LIPOPROTEIN"/>
    <property type="match status" value="1"/>
</dbReference>
<feature type="domain" description="Thioredoxin" evidence="2">
    <location>
        <begin position="822"/>
        <end position="999"/>
    </location>
</feature>
<dbReference type="AlphaFoldDB" id="A0A0A9ERJ2"/>
<reference evidence="3" key="1">
    <citation type="submission" date="2014-09" db="EMBL/GenBank/DDBJ databases">
        <authorList>
            <person name="Magalhaes I.L.F."/>
            <person name="Oliveira U."/>
            <person name="Santos F.R."/>
            <person name="Vidigal T.H.D.A."/>
            <person name="Brescovit A.D."/>
            <person name="Santos A.J."/>
        </authorList>
    </citation>
    <scope>NUCLEOTIDE SEQUENCE</scope>
    <source>
        <tissue evidence="3">Shoot tissue taken approximately 20 cm above the soil surface</tissue>
    </source>
</reference>
<accession>A0A0A9ERJ2</accession>
<feature type="chain" id="PRO_5002047076" description="Thioredoxin domain-containing protein" evidence="1">
    <location>
        <begin position="30"/>
        <end position="1205"/>
    </location>
</feature>
<dbReference type="InterPro" id="IPR003774">
    <property type="entry name" value="AlgH-like"/>
</dbReference>
<dbReference type="InterPro" id="IPR036249">
    <property type="entry name" value="Thioredoxin-like_sf"/>
</dbReference>
<dbReference type="SUPFAM" id="SSF52833">
    <property type="entry name" value="Thioredoxin-like"/>
    <property type="match status" value="1"/>
</dbReference>
<dbReference type="SUPFAM" id="SSF143456">
    <property type="entry name" value="VC0467-like"/>
    <property type="match status" value="1"/>
</dbReference>
<evidence type="ECO:0000259" key="2">
    <source>
        <dbReference type="PROSITE" id="PS51352"/>
    </source>
</evidence>
<feature type="signal peptide" evidence="1">
    <location>
        <begin position="1"/>
        <end position="29"/>
    </location>
</feature>
<dbReference type="Pfam" id="PF00085">
    <property type="entry name" value="Thioredoxin"/>
    <property type="match status" value="1"/>
</dbReference>
<reference evidence="3" key="2">
    <citation type="journal article" date="2015" name="Data Brief">
        <title>Shoot transcriptome of the giant reed, Arundo donax.</title>
        <authorList>
            <person name="Barrero R.A."/>
            <person name="Guerrero F.D."/>
            <person name="Moolhuijzen P."/>
            <person name="Goolsby J.A."/>
            <person name="Tidwell J."/>
            <person name="Bellgard S.E."/>
            <person name="Bellgard M.I."/>
        </authorList>
    </citation>
    <scope>NUCLEOTIDE SEQUENCE</scope>
    <source>
        <tissue evidence="3">Shoot tissue taken approximately 20 cm above the soil surface</tissue>
    </source>
</reference>
<protein>
    <recommendedName>
        <fullName evidence="2">Thioredoxin domain-containing protein</fullName>
    </recommendedName>
</protein>
<keyword evidence="1" id="KW-0732">Signal</keyword>